<organism evidence="2 3">
    <name type="scientific">Rubritalea halochordaticola</name>
    <dbReference type="NCBI Taxonomy" id="714537"/>
    <lineage>
        <taxon>Bacteria</taxon>
        <taxon>Pseudomonadati</taxon>
        <taxon>Verrucomicrobiota</taxon>
        <taxon>Verrucomicrobiia</taxon>
        <taxon>Verrucomicrobiales</taxon>
        <taxon>Rubritaleaceae</taxon>
        <taxon>Rubritalea</taxon>
    </lineage>
</organism>
<reference evidence="2 3" key="1">
    <citation type="submission" date="2024-02" db="EMBL/GenBank/DDBJ databases">
        <title>Rubritalea halochordaticola NBRC 107102.</title>
        <authorList>
            <person name="Ichikawa N."/>
            <person name="Katano-Makiyama Y."/>
            <person name="Hidaka K."/>
        </authorList>
    </citation>
    <scope>NUCLEOTIDE SEQUENCE [LARGE SCALE GENOMIC DNA]</scope>
    <source>
        <strain evidence="2 3">NBRC 107102</strain>
    </source>
</reference>
<dbReference type="PROSITE" id="PS51257">
    <property type="entry name" value="PROKAR_LIPOPROTEIN"/>
    <property type="match status" value="1"/>
</dbReference>
<keyword evidence="1" id="KW-0175">Coiled coil</keyword>
<sequence>MKCRNYFILPLVAGTFSFVSCDKKSDVTQATDMDSGSTTVASDSVETVPPVNEVVKENAKEVEDEVQKTAEELAEKAKEKAEDLLKPLVEGTVEQLAQQAGFAQYVPQGASSYFGLYDGAEMVKKLRATKLGVLLEELAEEEGESLDDIAKDPDFQQFATIAGEEMFLAVGEGGPEQTTNLVELADTLNFHQYKFYVKMMEALVNGKSLFENPEDFEQDNYLLDTMKHEGILEVFEKSSMPAIYLGFKVSDHKKRAALLGQIQGWTTEILDEQDVALLTATESDRGDGFKGVTLEGGLLAEQITGDVEEMLHKRVGKELTEKYKKIIAKKNCVMMAGSFKDYIVIFMGDSKEQLKFAESPSQSILVNKDMAFAKKFADKDLLGLIYSSEDLQKASVGKSSSLGTMALGVKAGLEEAEGFGDTRVLELLLEDLADCEKAVLSMEKGARLGAVAYLEDGFKFELFGGSNVPSQDFTTGRALASMTEGDDVLFSANWVSNPVYMERLMEYTDSLGATSYHLAKQVVEMDVEDQDFRTFSSNFQMFDGMLREDLLQVWKALRVDLAEGLGSESALVVDIKGTLPTIPGIPKPLLENGTVPRISYVSTVDDRQKVGQSWDKLNVSVESILAKISQMTGKNIPMQKPFKSTNEGLTSYTFPIPSTHQNCTPAAVVSDELFFLTSSPDFSTELSKKYDKSKLADPGATMTLDFEVLQKWAQQWYDLVDKHGEEFMSESEMDDFNEEVKPQVDKLFKAMDELDHLKIHTRMEEGELRSSLHLKVK</sequence>
<evidence type="ECO:0000313" key="2">
    <source>
        <dbReference type="EMBL" id="GAA5494112.1"/>
    </source>
</evidence>
<evidence type="ECO:0000313" key="3">
    <source>
        <dbReference type="Proteomes" id="UP001424741"/>
    </source>
</evidence>
<feature type="coiled-coil region" evidence="1">
    <location>
        <begin position="52"/>
        <end position="83"/>
    </location>
</feature>
<comment type="caution">
    <text evidence="2">The sequence shown here is derived from an EMBL/GenBank/DDBJ whole genome shotgun (WGS) entry which is preliminary data.</text>
</comment>
<evidence type="ECO:0008006" key="4">
    <source>
        <dbReference type="Google" id="ProtNLM"/>
    </source>
</evidence>
<gene>
    <name evidence="2" type="ORF">Rhal01_00269</name>
</gene>
<keyword evidence="3" id="KW-1185">Reference proteome</keyword>
<proteinExistence type="predicted"/>
<evidence type="ECO:0000256" key="1">
    <source>
        <dbReference type="SAM" id="Coils"/>
    </source>
</evidence>
<dbReference type="Proteomes" id="UP001424741">
    <property type="component" value="Unassembled WGS sequence"/>
</dbReference>
<name>A0ABP9UUT0_9BACT</name>
<dbReference type="EMBL" id="BAABRL010000001">
    <property type="protein sequence ID" value="GAA5494112.1"/>
    <property type="molecule type" value="Genomic_DNA"/>
</dbReference>
<accession>A0ABP9UUT0</accession>
<protein>
    <recommendedName>
        <fullName evidence="4">DUF3352 domain-containing protein</fullName>
    </recommendedName>
</protein>